<dbReference type="InterPro" id="IPR030395">
    <property type="entry name" value="GP_PDE_dom"/>
</dbReference>
<evidence type="ECO:0000313" key="4">
    <source>
        <dbReference type="Proteomes" id="UP000188603"/>
    </source>
</evidence>
<dbReference type="GO" id="GO:0006629">
    <property type="term" value="P:lipid metabolic process"/>
    <property type="evidence" value="ECO:0007669"/>
    <property type="project" value="InterPro"/>
</dbReference>
<dbReference type="PANTHER" id="PTHR46211:SF1">
    <property type="entry name" value="GLYCEROPHOSPHODIESTER PHOSPHODIESTERASE, CYTOPLASMIC"/>
    <property type="match status" value="1"/>
</dbReference>
<dbReference type="KEGG" id="ntr:B0W44_01640"/>
<reference evidence="3 4" key="1">
    <citation type="journal article" date="2015" name="Int. J. Syst. Evol. Microbiol.">
        <title>Novibacillus thermophilus gen. nov., sp. nov., a Gram-staining-negative and moderately thermophilic member of the family Thermoactinomycetaceae.</title>
        <authorList>
            <person name="Yang G."/>
            <person name="Chen J."/>
            <person name="Zhou S."/>
        </authorList>
    </citation>
    <scope>NUCLEOTIDE SEQUENCE [LARGE SCALE GENOMIC DNA]</scope>
    <source>
        <strain evidence="3 4">SG-1</strain>
    </source>
</reference>
<evidence type="ECO:0000259" key="2">
    <source>
        <dbReference type="PROSITE" id="PS51704"/>
    </source>
</evidence>
<dbReference type="PANTHER" id="PTHR46211">
    <property type="entry name" value="GLYCEROPHOSPHORYL DIESTER PHOSPHODIESTERASE"/>
    <property type="match status" value="1"/>
</dbReference>
<organism evidence="3 4">
    <name type="scientific">Novibacillus thermophilus</name>
    <dbReference type="NCBI Taxonomy" id="1471761"/>
    <lineage>
        <taxon>Bacteria</taxon>
        <taxon>Bacillati</taxon>
        <taxon>Bacillota</taxon>
        <taxon>Bacilli</taxon>
        <taxon>Bacillales</taxon>
        <taxon>Thermoactinomycetaceae</taxon>
        <taxon>Novibacillus</taxon>
    </lineage>
</organism>
<evidence type="ECO:0000313" key="3">
    <source>
        <dbReference type="EMBL" id="AQS57344.1"/>
    </source>
</evidence>
<feature type="signal peptide" evidence="1">
    <location>
        <begin position="1"/>
        <end position="24"/>
    </location>
</feature>
<dbReference type="SUPFAM" id="SSF51695">
    <property type="entry name" value="PLC-like phosphodiesterases"/>
    <property type="match status" value="1"/>
</dbReference>
<dbReference type="RefSeq" id="WP_077721202.1">
    <property type="nucleotide sequence ID" value="NZ_CP019699.1"/>
</dbReference>
<dbReference type="AlphaFoldDB" id="A0A1U9KBD3"/>
<sequence>MNLKRLLVVTVLLLSVLVAPFANSAAAGGPPHKVMNIAHRGASGYAPENTMAAFDKALQMKADYFELDVQMSKDGKLVLIHDVTVDRTTDGTGRVGDLTFKELRRLDAGSWFDPAFAGERIPTLEEALDRYRGKIGILIEIKNPELYPGIERKVAKALKKRNLHKPRNGKIIVQSFNHDSVKKFHRLLPSVPVGVLISYRDEGISDKELRNFAKYADYVNPNKDMVDRSLVKRIHRFGMKTTPWTVRDRAEADRLKSIRVDGIVTDYPDYVHPR</sequence>
<gene>
    <name evidence="3" type="ORF">B0W44_01640</name>
</gene>
<evidence type="ECO:0000256" key="1">
    <source>
        <dbReference type="SAM" id="SignalP"/>
    </source>
</evidence>
<dbReference type="GO" id="GO:0008081">
    <property type="term" value="F:phosphoric diester hydrolase activity"/>
    <property type="evidence" value="ECO:0007669"/>
    <property type="project" value="InterPro"/>
</dbReference>
<keyword evidence="1" id="KW-0732">Signal</keyword>
<dbReference type="PROSITE" id="PS51704">
    <property type="entry name" value="GP_PDE"/>
    <property type="match status" value="1"/>
</dbReference>
<dbReference type="EMBL" id="CP019699">
    <property type="protein sequence ID" value="AQS57344.1"/>
    <property type="molecule type" value="Genomic_DNA"/>
</dbReference>
<dbReference type="STRING" id="1471761.B0W44_01640"/>
<name>A0A1U9KBD3_9BACL</name>
<feature type="domain" description="GP-PDE" evidence="2">
    <location>
        <begin position="34"/>
        <end position="274"/>
    </location>
</feature>
<dbReference type="Gene3D" id="3.20.20.190">
    <property type="entry name" value="Phosphatidylinositol (PI) phosphodiesterase"/>
    <property type="match status" value="1"/>
</dbReference>
<dbReference type="OrthoDB" id="384721at2"/>
<protein>
    <submittedName>
        <fullName evidence="3">Glycerophosphodiester phosphodiesterase</fullName>
    </submittedName>
</protein>
<dbReference type="InterPro" id="IPR017946">
    <property type="entry name" value="PLC-like_Pdiesterase_TIM-brl"/>
</dbReference>
<feature type="chain" id="PRO_5010728250" evidence="1">
    <location>
        <begin position="25"/>
        <end position="274"/>
    </location>
</feature>
<dbReference type="Pfam" id="PF03009">
    <property type="entry name" value="GDPD"/>
    <property type="match status" value="1"/>
</dbReference>
<keyword evidence="4" id="KW-1185">Reference proteome</keyword>
<proteinExistence type="predicted"/>
<dbReference type="Proteomes" id="UP000188603">
    <property type="component" value="Chromosome"/>
</dbReference>
<accession>A0A1U9KBD3</accession>